<comment type="caution">
    <text evidence="12">The sequence shown here is derived from an EMBL/GenBank/DDBJ whole genome shotgun (WGS) entry which is preliminary data.</text>
</comment>
<dbReference type="GO" id="GO:0009272">
    <property type="term" value="P:fungal-type cell wall biogenesis"/>
    <property type="evidence" value="ECO:0007669"/>
    <property type="project" value="TreeGrafter"/>
</dbReference>
<dbReference type="FunFam" id="1.50.10.20:FF:000006">
    <property type="entry name" value="Mannan endo-1,6-alpha-mannosidase"/>
    <property type="match status" value="1"/>
</dbReference>
<evidence type="ECO:0000256" key="2">
    <source>
        <dbReference type="ARBA" id="ARBA00004308"/>
    </source>
</evidence>
<dbReference type="GO" id="GO:0016052">
    <property type="term" value="P:carbohydrate catabolic process"/>
    <property type="evidence" value="ECO:0007669"/>
    <property type="project" value="InterPro"/>
</dbReference>
<dbReference type="PANTHER" id="PTHR12145:SF36">
    <property type="entry name" value="MANNAN ENDO-1,6-ALPHA-MANNOSIDASE DCW1"/>
    <property type="match status" value="1"/>
</dbReference>
<keyword evidence="13" id="KW-1185">Reference proteome</keyword>
<dbReference type="SUPFAM" id="SSF48208">
    <property type="entry name" value="Six-hairpin glycosidases"/>
    <property type="match status" value="1"/>
</dbReference>
<dbReference type="EC" id="3.2.1.101" evidence="4 10"/>
<protein>
    <recommendedName>
        <fullName evidence="4 10">Mannan endo-1,6-alpha-mannosidase</fullName>
        <ecNumber evidence="4 10">3.2.1.101</ecNumber>
    </recommendedName>
</protein>
<sequence>MYRATLSLLLAGAGSALAALQVDLTSSSSVKTAAKDLAFDVMSYYKGNQSGEIIGLIDREPPSGDYYWWNSAVLWSTMIDYWRYTGDDTYNTLAVEGITWQNGGKGNPFMLPNFTATAGNDDYGFWAMAAMQAVELDFPSAPQGQPGWLELAQGVFDFMVKRYSSEKACNGGLRWQVPPTNKGYEVKNTISNAVFLNLGARLARFTGNQTQGDWAEKTWTWLTTIGLIDGKSNVFDLTSTESNCTQINKLQTSYTAGVLLQAAAYMYNQTTDATQKTWQTRLTALADRTLAVFFARDGGVLSEISCEIGDKTTCTDDMRLFKGIALRTLASAAQMAPFLRDTVAPKLKSTAAAAVKACDGGLRGRECAFRWSDGDKGAAKLTGVREEMNALSAVLVGGEWDGGVRVRDGRERRGE</sequence>
<dbReference type="Pfam" id="PF03663">
    <property type="entry name" value="Glyco_hydro_76"/>
    <property type="match status" value="1"/>
</dbReference>
<comment type="catalytic activity">
    <reaction evidence="1 10">
        <text>Random hydrolysis of (1-&gt;6)-alpha-D-mannosidic linkages in unbranched (1-&gt;6)-mannans.</text>
        <dbReference type="EC" id="3.2.1.101"/>
    </reaction>
</comment>
<comment type="subcellular location">
    <subcellularLocation>
        <location evidence="2">Endomembrane system</location>
    </subcellularLocation>
</comment>
<dbReference type="PANTHER" id="PTHR12145">
    <property type="entry name" value="MANNAN ENDO-1,6-ALPHA-MANNOSIDASE DCW1"/>
    <property type="match status" value="1"/>
</dbReference>
<evidence type="ECO:0000256" key="11">
    <source>
        <dbReference type="SAM" id="SignalP"/>
    </source>
</evidence>
<feature type="chain" id="PRO_5042072366" description="Mannan endo-1,6-alpha-mannosidase" evidence="11">
    <location>
        <begin position="19"/>
        <end position="415"/>
    </location>
</feature>
<reference evidence="12" key="1">
    <citation type="submission" date="2023-02" db="EMBL/GenBank/DDBJ databases">
        <authorList>
            <person name="Palmer J.M."/>
        </authorList>
    </citation>
    <scope>NUCLEOTIDE SEQUENCE</scope>
    <source>
        <strain evidence="12">FW57</strain>
    </source>
</reference>
<dbReference type="GO" id="GO:0008496">
    <property type="term" value="F:mannan endo-1,6-alpha-mannosidase activity"/>
    <property type="evidence" value="ECO:0007669"/>
    <property type="project" value="UniProtKB-UniRule"/>
</dbReference>
<evidence type="ECO:0000256" key="8">
    <source>
        <dbReference type="ARBA" id="ARBA00023180"/>
    </source>
</evidence>
<evidence type="ECO:0000256" key="6">
    <source>
        <dbReference type="ARBA" id="ARBA00022801"/>
    </source>
</evidence>
<keyword evidence="5 11" id="KW-0732">Signal</keyword>
<gene>
    <name evidence="12" type="ORF">NEMBOFW57_007026</name>
</gene>
<evidence type="ECO:0000313" key="12">
    <source>
        <dbReference type="EMBL" id="KAG7287514.1"/>
    </source>
</evidence>
<evidence type="ECO:0000256" key="3">
    <source>
        <dbReference type="ARBA" id="ARBA00009699"/>
    </source>
</evidence>
<dbReference type="InterPro" id="IPR014480">
    <property type="entry name" value="Mannan-1_6-alpha_mannosidase"/>
</dbReference>
<dbReference type="InterPro" id="IPR005198">
    <property type="entry name" value="Glyco_hydro_76"/>
</dbReference>
<dbReference type="EMBL" id="JAHCVI010000003">
    <property type="protein sequence ID" value="KAG7287514.1"/>
    <property type="molecule type" value="Genomic_DNA"/>
</dbReference>
<name>A0AAD4EUG1_9PEZI</name>
<comment type="similarity">
    <text evidence="3 10">Belongs to the glycosyl hydrolase 76 family.</text>
</comment>
<evidence type="ECO:0000256" key="4">
    <source>
        <dbReference type="ARBA" id="ARBA00012350"/>
    </source>
</evidence>
<feature type="signal peptide" evidence="11">
    <location>
        <begin position="1"/>
        <end position="18"/>
    </location>
</feature>
<evidence type="ECO:0000256" key="7">
    <source>
        <dbReference type="ARBA" id="ARBA00023136"/>
    </source>
</evidence>
<keyword evidence="8" id="KW-0325">Glycoprotein</keyword>
<dbReference type="Gene3D" id="1.50.10.20">
    <property type="match status" value="1"/>
</dbReference>
<organism evidence="12 13">
    <name type="scientific">Staphylotrichum longicolle</name>
    <dbReference type="NCBI Taxonomy" id="669026"/>
    <lineage>
        <taxon>Eukaryota</taxon>
        <taxon>Fungi</taxon>
        <taxon>Dikarya</taxon>
        <taxon>Ascomycota</taxon>
        <taxon>Pezizomycotina</taxon>
        <taxon>Sordariomycetes</taxon>
        <taxon>Sordariomycetidae</taxon>
        <taxon>Sordariales</taxon>
        <taxon>Chaetomiaceae</taxon>
        <taxon>Staphylotrichum</taxon>
    </lineage>
</organism>
<evidence type="ECO:0000256" key="1">
    <source>
        <dbReference type="ARBA" id="ARBA00001452"/>
    </source>
</evidence>
<evidence type="ECO:0000313" key="13">
    <source>
        <dbReference type="Proteomes" id="UP001197093"/>
    </source>
</evidence>
<dbReference type="AlphaFoldDB" id="A0AAD4EUG1"/>
<keyword evidence="7" id="KW-0472">Membrane</keyword>
<keyword evidence="6 10" id="KW-0378">Hydrolase</keyword>
<evidence type="ECO:0000256" key="9">
    <source>
        <dbReference type="ARBA" id="ARBA00023295"/>
    </source>
</evidence>
<dbReference type="Proteomes" id="UP001197093">
    <property type="component" value="Unassembled WGS sequence"/>
</dbReference>
<accession>A0AAD4EUG1</accession>
<dbReference type="InterPro" id="IPR008928">
    <property type="entry name" value="6-hairpin_glycosidase_sf"/>
</dbReference>
<dbReference type="PIRSF" id="PIRSF016302">
    <property type="entry name" value="Man_a_manosd"/>
    <property type="match status" value="1"/>
</dbReference>
<dbReference type="GO" id="GO:0012505">
    <property type="term" value="C:endomembrane system"/>
    <property type="evidence" value="ECO:0007669"/>
    <property type="project" value="UniProtKB-SubCell"/>
</dbReference>
<evidence type="ECO:0000256" key="5">
    <source>
        <dbReference type="ARBA" id="ARBA00022729"/>
    </source>
</evidence>
<evidence type="ECO:0000256" key="10">
    <source>
        <dbReference type="PIRNR" id="PIRNR016302"/>
    </source>
</evidence>
<keyword evidence="9 10" id="KW-0326">Glycosidase</keyword>
<proteinExistence type="inferred from homology"/>